<dbReference type="PROSITE" id="PS00622">
    <property type="entry name" value="HTH_LUXR_1"/>
    <property type="match status" value="1"/>
</dbReference>
<dbReference type="SUPFAM" id="SSF52172">
    <property type="entry name" value="CheY-like"/>
    <property type="match status" value="1"/>
</dbReference>
<evidence type="ECO:0000259" key="7">
    <source>
        <dbReference type="PROSITE" id="PS50043"/>
    </source>
</evidence>
<dbReference type="RefSeq" id="WP_171327821.1">
    <property type="nucleotide sequence ID" value="NZ_WVRA01000001.1"/>
</dbReference>
<evidence type="ECO:0000256" key="4">
    <source>
        <dbReference type="ARBA" id="ARBA00023125"/>
    </source>
</evidence>
<dbReference type="InterPro" id="IPR036388">
    <property type="entry name" value="WH-like_DNA-bd_sf"/>
</dbReference>
<dbReference type="Pfam" id="PF00072">
    <property type="entry name" value="Response_reg"/>
    <property type="match status" value="1"/>
</dbReference>
<keyword evidence="4" id="KW-0238">DNA-binding</keyword>
<dbReference type="SUPFAM" id="SSF46894">
    <property type="entry name" value="C-terminal effector domain of the bipartite response regulators"/>
    <property type="match status" value="1"/>
</dbReference>
<evidence type="ECO:0000256" key="3">
    <source>
        <dbReference type="ARBA" id="ARBA00023015"/>
    </source>
</evidence>
<dbReference type="Gene3D" id="3.40.50.2300">
    <property type="match status" value="1"/>
</dbReference>
<reference evidence="9" key="1">
    <citation type="submission" date="2019-12" db="EMBL/GenBank/DDBJ databases">
        <title>Ruegeria JWLKs population differentiation of coral mucus and skeleton niches.</title>
        <authorList>
            <person name="Luo D."/>
        </authorList>
    </citation>
    <scope>NUCLEOTIDE SEQUENCE</scope>
    <source>
        <strain evidence="9">HKCCD6181</strain>
    </source>
</reference>
<dbReference type="Gene3D" id="1.10.10.10">
    <property type="entry name" value="Winged helix-like DNA-binding domain superfamily/Winged helix DNA-binding domain"/>
    <property type="match status" value="1"/>
</dbReference>
<dbReference type="GO" id="GO:0003677">
    <property type="term" value="F:DNA binding"/>
    <property type="evidence" value="ECO:0007669"/>
    <property type="project" value="UniProtKB-KW"/>
</dbReference>
<dbReference type="Proteomes" id="UP000597886">
    <property type="component" value="Unassembled WGS sequence"/>
</dbReference>
<dbReference type="PRINTS" id="PR00038">
    <property type="entry name" value="HTHLUXR"/>
</dbReference>
<dbReference type="InterPro" id="IPR011006">
    <property type="entry name" value="CheY-like_superfamily"/>
</dbReference>
<keyword evidence="2" id="KW-0902">Two-component regulatory system</keyword>
<feature type="modified residue" description="4-aspartylphosphate" evidence="6">
    <location>
        <position position="58"/>
    </location>
</feature>
<gene>
    <name evidence="9" type="ORF">GS634_00620</name>
</gene>
<dbReference type="AlphaFoldDB" id="A0AA90YQC3"/>
<evidence type="ECO:0000259" key="8">
    <source>
        <dbReference type="PROSITE" id="PS50110"/>
    </source>
</evidence>
<dbReference type="EMBL" id="WVRA01000001">
    <property type="protein sequence ID" value="NOE16621.1"/>
    <property type="molecule type" value="Genomic_DNA"/>
</dbReference>
<proteinExistence type="predicted"/>
<comment type="caution">
    <text evidence="9">The sequence shown here is derived from an EMBL/GenBank/DDBJ whole genome shotgun (WGS) entry which is preliminary data.</text>
</comment>
<evidence type="ECO:0000256" key="1">
    <source>
        <dbReference type="ARBA" id="ARBA00022553"/>
    </source>
</evidence>
<keyword evidence="1 6" id="KW-0597">Phosphoprotein</keyword>
<dbReference type="CDD" id="cd06170">
    <property type="entry name" value="LuxR_C_like"/>
    <property type="match status" value="1"/>
</dbReference>
<feature type="domain" description="Response regulatory" evidence="8">
    <location>
        <begin position="9"/>
        <end position="123"/>
    </location>
</feature>
<keyword evidence="3" id="KW-0805">Transcription regulation</keyword>
<dbReference type="PANTHER" id="PTHR44688">
    <property type="entry name" value="DNA-BINDING TRANSCRIPTIONAL ACTIVATOR DEVR_DOSR"/>
    <property type="match status" value="1"/>
</dbReference>
<dbReference type="GO" id="GO:0006355">
    <property type="term" value="P:regulation of DNA-templated transcription"/>
    <property type="evidence" value="ECO:0007669"/>
    <property type="project" value="InterPro"/>
</dbReference>
<feature type="domain" description="HTH luxR-type" evidence="7">
    <location>
        <begin position="139"/>
        <end position="201"/>
    </location>
</feature>
<dbReference type="PROSITE" id="PS50043">
    <property type="entry name" value="HTH_LUXR_2"/>
    <property type="match status" value="1"/>
</dbReference>
<dbReference type="InterPro" id="IPR000792">
    <property type="entry name" value="Tscrpt_reg_LuxR_C"/>
</dbReference>
<evidence type="ECO:0000313" key="10">
    <source>
        <dbReference type="Proteomes" id="UP000597886"/>
    </source>
</evidence>
<dbReference type="InterPro" id="IPR016032">
    <property type="entry name" value="Sig_transdc_resp-reg_C-effctor"/>
</dbReference>
<evidence type="ECO:0000256" key="6">
    <source>
        <dbReference type="PROSITE-ProRule" id="PRU00169"/>
    </source>
</evidence>
<protein>
    <submittedName>
        <fullName evidence="9">Response regulator</fullName>
    </submittedName>
</protein>
<dbReference type="Pfam" id="PF00196">
    <property type="entry name" value="GerE"/>
    <property type="match status" value="1"/>
</dbReference>
<evidence type="ECO:0000256" key="5">
    <source>
        <dbReference type="ARBA" id="ARBA00023163"/>
    </source>
</evidence>
<dbReference type="FunFam" id="3.40.50.2300:FF:000018">
    <property type="entry name" value="DNA-binding transcriptional regulator NtrC"/>
    <property type="match status" value="1"/>
</dbReference>
<dbReference type="PANTHER" id="PTHR44688:SF16">
    <property type="entry name" value="DNA-BINDING TRANSCRIPTIONAL ACTIVATOR DEVR_DOSR"/>
    <property type="match status" value="1"/>
</dbReference>
<keyword evidence="5" id="KW-0804">Transcription</keyword>
<dbReference type="PROSITE" id="PS50110">
    <property type="entry name" value="RESPONSE_REGULATORY"/>
    <property type="match status" value="1"/>
</dbReference>
<evidence type="ECO:0000256" key="2">
    <source>
        <dbReference type="ARBA" id="ARBA00023012"/>
    </source>
</evidence>
<dbReference type="SMART" id="SM00448">
    <property type="entry name" value="REC"/>
    <property type="match status" value="1"/>
</dbReference>
<dbReference type="GO" id="GO:0000160">
    <property type="term" value="P:phosphorelay signal transduction system"/>
    <property type="evidence" value="ECO:0007669"/>
    <property type="project" value="UniProtKB-KW"/>
</dbReference>
<organism evidence="9 10">
    <name type="scientific">Ruegeria atlantica</name>
    <dbReference type="NCBI Taxonomy" id="81569"/>
    <lineage>
        <taxon>Bacteria</taxon>
        <taxon>Pseudomonadati</taxon>
        <taxon>Pseudomonadota</taxon>
        <taxon>Alphaproteobacteria</taxon>
        <taxon>Rhodobacterales</taxon>
        <taxon>Roseobacteraceae</taxon>
        <taxon>Ruegeria</taxon>
    </lineage>
</organism>
<accession>A0AA90YQC3</accession>
<name>A0AA90YQC3_9RHOB</name>
<dbReference type="SMART" id="SM00421">
    <property type="entry name" value="HTH_LUXR"/>
    <property type="match status" value="1"/>
</dbReference>
<sequence>MSTKLNDMLIYVVEDDTAVLNSLCAVLGAYGYQTEPLTSAEAFLDQFDRHANSCLIMDLRLPGMSGMELLKHLSETGARCPVIVITAHGDVPAAVQAMRLGAVDFIEKPPPVEQILEAIKSAEISMANKPISTVPKKIVEERLSKLTDREHQVLQLLLEGKLNKEIAGELGLSRRTVEVHRSRIREKMQARGIADLIRMTE</sequence>
<evidence type="ECO:0000313" key="9">
    <source>
        <dbReference type="EMBL" id="NOE16621.1"/>
    </source>
</evidence>
<dbReference type="InterPro" id="IPR001789">
    <property type="entry name" value="Sig_transdc_resp-reg_receiver"/>
</dbReference>